<dbReference type="PANTHER" id="PTHR22872">
    <property type="entry name" value="BTK-BINDING PROTEIN-RELATED"/>
    <property type="match status" value="1"/>
</dbReference>
<dbReference type="InterPro" id="IPR000210">
    <property type="entry name" value="BTB/POZ_dom"/>
</dbReference>
<feature type="compositionally biased region" description="Polar residues" evidence="3">
    <location>
        <begin position="1417"/>
        <end position="1431"/>
    </location>
</feature>
<organism evidence="5 6">
    <name type="scientific">Aspergillus steynii IBT 23096</name>
    <dbReference type="NCBI Taxonomy" id="1392250"/>
    <lineage>
        <taxon>Eukaryota</taxon>
        <taxon>Fungi</taxon>
        <taxon>Dikarya</taxon>
        <taxon>Ascomycota</taxon>
        <taxon>Pezizomycotina</taxon>
        <taxon>Eurotiomycetes</taxon>
        <taxon>Eurotiomycetidae</taxon>
        <taxon>Eurotiales</taxon>
        <taxon>Aspergillaceae</taxon>
        <taxon>Aspergillus</taxon>
        <taxon>Aspergillus subgen. Circumdati</taxon>
    </lineage>
</organism>
<accession>A0A2I2GRY6</accession>
<sequence>MSSKLWEFFLRDDVQNFQRFLATASYTSGGQRTPGSGGPSSFKIGSSGTLTGSSPGLSSKGKKLTGTSPGTPILERGASSRPGKTLSREELNARDQHGRTLLHHVVSSTKSSSVQFALSLLEVPFLDIYVQDWESGWTALHRALYAGNVTIAQALIARDMRDATDFSKQGTSAHVGGLIKIKDREGNSPFDVYGATITSRDIKQAVSPAAQDSIFVDEDQSDVATTTSSEVDDSDDEGHIGRGLLKPRTNLLADEVFTFGSNKNLNLGVGDQDDRQFPERIALTRPPHLLQRFYRDYQKKKLDRDSSEFHHEQNHHADLPALIKNKSIRIQDIAMSKLHTAILTNDPESNLFLCGFGPGGRLGTGDESTRFGFVCIETGGLANRKVVAIALGQDHSLAITDNGGVFSWGSNKYGQLGYGLPRTNNKDDVPIQDSPRQIFNPFKKEIILGAAASAIHSVVFSHSGLYTFGKNEGQLGLVDSDARSLETQTTPRRVGASLFSAVIQSVSAIDHATAVLLQNHEVWVFSQYGYSRLSFPLDVSSSFIKNSFMATRYDTSANHIAKIRSGGNTICALSSSGDVFTVQVNKTENPSALTSTTNPAKIRNSLSQPSRVWSVKKAHLAVRDVDVGQDGSIIICTANGSAWRKEKRRKAKDGSSKDYKFARIPGLSRVVGVCSNAFGAYVVAQRDCDVTKEQINIDLSTLSNDLLPISPFSSLLSATDETRSVSTEDGPPGLDSVMSIKAALMSASDLEAVIRPLQYETSPGMVWLKTTRSDVQIPVHEFVLSGRSSVWRKAFHEFRLAGSFSIPDVLDVQHDNGHTKVLFHGIDILTVLNVAFFSYTDAALDAWQQARHTPESASRYRQVRIEVMRIATVLDLPTLERAARLMIEPVKSLKSDMALAILDPSFFESSDVIVELNGDTMKVHSEIICQRCPFFDALFNGRSGGRWLASRRENSTGNINVDLKHIERPIFEFVLRYLYADTEEEMFDEVRTRDLEDFIDLVLDVAFVANELMIDRLAQICQKMLGRFVNARNVCHFLNSVAPCYVPEFKDAALEYICLNLEDLLANRSLLDLDEHLLRALDHVCHENQLTSYPVSRGRNSEEFVFEKYPELVSEIESDKRRRIDSVRLRSHINRIEALEGKLRAVNLDKTAESPLAQKAKSAQSGDNLAVASPSPSLRPKQSSNDLMFQMDDDSLLSPGDAVKGKATVHGNRQTDANEGFRGFNPSTPRSGMVEAESFGDQNYLDGQMATSQDTILGESPTENRAAAAKNKGNGIPLATSSQGAWTSSDLSASKKNLKDIMSEASETRVSNLSLGMSDRRESSSNFAPKLSQKERKKIQQQQMQDMLTAQQKAKEAPQNPWKVPTPSKTPSKPSPFAGINGEGSPSSEAAKLAQKPSMTLRQTVAGTPPTPRDSPAATTPVQIQSRSASASAGPPQPRPSISGPSAAPVSSSPNPSVNTQPAVQSIRHTPRPEPYKTSFHSDSPSSMSLAAILMQQQTEKDEIREAATAKHNLEDIQAEQQFQEWWDKESRRIQGIPDPEETPTPQQGDTRGGGGGGRGGRGKGPSGQQRKRRGKPTPTPPSTTPAGTSSPGISALSQQLPRPPQPVASSQKQKPPSGPRRDTQPRSSSNGNPSESTTQTGNHPRRGGRGGAGGARGRGKDRADRHSNNRQPAPTTST</sequence>
<feature type="compositionally biased region" description="Low complexity" evidence="3">
    <location>
        <begin position="1340"/>
        <end position="1352"/>
    </location>
</feature>
<dbReference type="STRING" id="1392250.A0A2I2GRY6"/>
<feature type="domain" description="BTB" evidence="4">
    <location>
        <begin position="910"/>
        <end position="981"/>
    </location>
</feature>
<dbReference type="Gene3D" id="3.30.710.10">
    <property type="entry name" value="Potassium Channel Kv1.1, Chain A"/>
    <property type="match status" value="1"/>
</dbReference>
<dbReference type="CDD" id="cd18186">
    <property type="entry name" value="BTB_POZ_ZBTB_KLHL-like"/>
    <property type="match status" value="1"/>
</dbReference>
<dbReference type="InterPro" id="IPR009091">
    <property type="entry name" value="RCC1/BLIP-II"/>
</dbReference>
<comment type="caution">
    <text evidence="5">The sequence shown here is derived from an EMBL/GenBank/DDBJ whole genome shotgun (WGS) entry which is preliminary data.</text>
</comment>
<reference evidence="5 6" key="1">
    <citation type="submission" date="2016-12" db="EMBL/GenBank/DDBJ databases">
        <title>The genomes of Aspergillus section Nigri reveals drivers in fungal speciation.</title>
        <authorList>
            <consortium name="DOE Joint Genome Institute"/>
            <person name="Vesth T.C."/>
            <person name="Nybo J."/>
            <person name="Theobald S."/>
            <person name="Brandl J."/>
            <person name="Frisvad J.C."/>
            <person name="Nielsen K.F."/>
            <person name="Lyhne E.K."/>
            <person name="Kogle M.E."/>
            <person name="Kuo A."/>
            <person name="Riley R."/>
            <person name="Clum A."/>
            <person name="Nolan M."/>
            <person name="Lipzen A."/>
            <person name="Salamov A."/>
            <person name="Henrissat B."/>
            <person name="Wiebenga A."/>
            <person name="De Vries R.P."/>
            <person name="Grigoriev I.V."/>
            <person name="Mortensen U.H."/>
            <person name="Andersen M.R."/>
            <person name="Baker S.E."/>
        </authorList>
    </citation>
    <scope>NUCLEOTIDE SEQUENCE [LARGE SCALE GENOMIC DNA]</scope>
    <source>
        <strain evidence="5 6">IBT 23096</strain>
    </source>
</reference>
<evidence type="ECO:0000256" key="3">
    <source>
        <dbReference type="SAM" id="MobiDB-lite"/>
    </source>
</evidence>
<dbReference type="Pfam" id="PF13637">
    <property type="entry name" value="Ank_4"/>
    <property type="match status" value="1"/>
</dbReference>
<protein>
    <submittedName>
        <fullName evidence="5">BTB domain and ankyrin repeat protein</fullName>
    </submittedName>
</protein>
<evidence type="ECO:0000256" key="1">
    <source>
        <dbReference type="ARBA" id="ARBA00022737"/>
    </source>
</evidence>
<feature type="compositionally biased region" description="Gly residues" evidence="3">
    <location>
        <begin position="1551"/>
        <end position="1566"/>
    </location>
</feature>
<feature type="compositionally biased region" description="Basic and acidic residues" evidence="3">
    <location>
        <begin position="1659"/>
        <end position="1668"/>
    </location>
</feature>
<evidence type="ECO:0000313" key="5">
    <source>
        <dbReference type="EMBL" id="PLB55623.1"/>
    </source>
</evidence>
<dbReference type="Gene3D" id="2.130.10.30">
    <property type="entry name" value="Regulator of chromosome condensation 1/beta-lactamase-inhibitor protein II"/>
    <property type="match status" value="1"/>
</dbReference>
<gene>
    <name evidence="5" type="ORF">P170DRAFT_343859</name>
</gene>
<feature type="repeat" description="RCC1" evidence="2">
    <location>
        <begin position="403"/>
        <end position="463"/>
    </location>
</feature>
<keyword evidence="6" id="KW-1185">Reference proteome</keyword>
<dbReference type="InterPro" id="IPR011333">
    <property type="entry name" value="SKP1/BTB/POZ_sf"/>
</dbReference>
<dbReference type="GeneID" id="36551128"/>
<feature type="compositionally biased region" description="Polar residues" evidence="3">
    <location>
        <begin position="1626"/>
        <end position="1643"/>
    </location>
</feature>
<dbReference type="Pfam" id="PF00651">
    <property type="entry name" value="BTB"/>
    <property type="match status" value="1"/>
</dbReference>
<feature type="region of interest" description="Disordered" evidence="3">
    <location>
        <begin position="1305"/>
        <end position="1679"/>
    </location>
</feature>
<dbReference type="SUPFAM" id="SSF48403">
    <property type="entry name" value="Ankyrin repeat"/>
    <property type="match status" value="1"/>
</dbReference>
<feature type="compositionally biased region" description="Polar residues" evidence="3">
    <location>
        <begin position="1670"/>
        <end position="1679"/>
    </location>
</feature>
<feature type="region of interest" description="Disordered" evidence="3">
    <location>
        <begin position="1263"/>
        <end position="1290"/>
    </location>
</feature>
<dbReference type="Gene3D" id="1.25.40.20">
    <property type="entry name" value="Ankyrin repeat-containing domain"/>
    <property type="match status" value="1"/>
</dbReference>
<feature type="compositionally biased region" description="Low complexity" evidence="3">
    <location>
        <begin position="1440"/>
        <end position="1459"/>
    </location>
</feature>
<feature type="repeat" description="RCC1" evidence="2">
    <location>
        <begin position="349"/>
        <end position="402"/>
    </location>
</feature>
<feature type="region of interest" description="Disordered" evidence="3">
    <location>
        <begin position="1156"/>
        <end position="1183"/>
    </location>
</feature>
<name>A0A2I2GRY6_9EURO</name>
<evidence type="ECO:0000259" key="4">
    <source>
        <dbReference type="PROSITE" id="PS50097"/>
    </source>
</evidence>
<dbReference type="PROSITE" id="PS50012">
    <property type="entry name" value="RCC1_3"/>
    <property type="match status" value="2"/>
</dbReference>
<evidence type="ECO:0000313" key="6">
    <source>
        <dbReference type="Proteomes" id="UP000234275"/>
    </source>
</evidence>
<dbReference type="PANTHER" id="PTHR22872:SF2">
    <property type="entry name" value="INHIBITOR OF BRUTON TYROSINE KINASE"/>
    <property type="match status" value="1"/>
</dbReference>
<dbReference type="InterPro" id="IPR036770">
    <property type="entry name" value="Ankyrin_rpt-contain_sf"/>
</dbReference>
<dbReference type="InterPro" id="IPR051625">
    <property type="entry name" value="Signaling_Regulatory_Domain"/>
</dbReference>
<feature type="compositionally biased region" description="Basic and acidic residues" evidence="3">
    <location>
        <begin position="1499"/>
        <end position="1515"/>
    </location>
</feature>
<dbReference type="Pfam" id="PF13540">
    <property type="entry name" value="RCC1_2"/>
    <property type="match status" value="1"/>
</dbReference>
<dbReference type="EMBL" id="MSFO01000001">
    <property type="protein sequence ID" value="PLB55623.1"/>
    <property type="molecule type" value="Genomic_DNA"/>
</dbReference>
<dbReference type="SUPFAM" id="SSF54695">
    <property type="entry name" value="POZ domain"/>
    <property type="match status" value="1"/>
</dbReference>
<dbReference type="SMART" id="SM00225">
    <property type="entry name" value="BTB"/>
    <property type="match status" value="1"/>
</dbReference>
<dbReference type="Proteomes" id="UP000234275">
    <property type="component" value="Unassembled WGS sequence"/>
</dbReference>
<feature type="compositionally biased region" description="Low complexity" evidence="3">
    <location>
        <begin position="1365"/>
        <end position="1376"/>
    </location>
</feature>
<keyword evidence="1" id="KW-0677">Repeat</keyword>
<feature type="compositionally biased region" description="Polar residues" evidence="3">
    <location>
        <begin position="1479"/>
        <end position="1489"/>
    </location>
</feature>
<dbReference type="InterPro" id="IPR002110">
    <property type="entry name" value="Ankyrin_rpt"/>
</dbReference>
<dbReference type="InterPro" id="IPR000408">
    <property type="entry name" value="Reg_chr_condens"/>
</dbReference>
<dbReference type="RefSeq" id="XP_024710925.1">
    <property type="nucleotide sequence ID" value="XM_024843428.1"/>
</dbReference>
<feature type="compositionally biased region" description="Low complexity" evidence="3">
    <location>
        <begin position="1266"/>
        <end position="1275"/>
    </location>
</feature>
<feature type="compositionally biased region" description="Low complexity" evidence="3">
    <location>
        <begin position="45"/>
        <end position="72"/>
    </location>
</feature>
<feature type="region of interest" description="Disordered" evidence="3">
    <location>
        <begin position="217"/>
        <end position="243"/>
    </location>
</feature>
<dbReference type="PROSITE" id="PS50097">
    <property type="entry name" value="BTB"/>
    <property type="match status" value="1"/>
</dbReference>
<feature type="compositionally biased region" description="Polar residues" evidence="3">
    <location>
        <begin position="1279"/>
        <end position="1290"/>
    </location>
</feature>
<dbReference type="VEuPathDB" id="FungiDB:P170DRAFT_343859"/>
<evidence type="ECO:0000256" key="2">
    <source>
        <dbReference type="PROSITE-ProRule" id="PRU00235"/>
    </source>
</evidence>
<feature type="compositionally biased region" description="Polar residues" evidence="3">
    <location>
        <begin position="1174"/>
        <end position="1183"/>
    </location>
</feature>
<dbReference type="OrthoDB" id="1893551at2759"/>
<dbReference type="SUPFAM" id="SSF50985">
    <property type="entry name" value="RCC1/BLIP-II"/>
    <property type="match status" value="1"/>
</dbReference>
<feature type="region of interest" description="Disordered" evidence="3">
    <location>
        <begin position="26"/>
        <end position="86"/>
    </location>
</feature>
<dbReference type="PRINTS" id="PR00633">
    <property type="entry name" value="RCCNDNSATION"/>
</dbReference>
<feature type="compositionally biased region" description="Polar residues" evidence="3">
    <location>
        <begin position="1397"/>
        <end position="1406"/>
    </location>
</feature>
<proteinExistence type="predicted"/>